<dbReference type="STRING" id="626937.HMPREF3293_02007"/>
<dbReference type="SUPFAM" id="SSF51445">
    <property type="entry name" value="(Trans)glycosidases"/>
    <property type="match status" value="1"/>
</dbReference>
<dbReference type="SMART" id="SM00642">
    <property type="entry name" value="Aamy"/>
    <property type="match status" value="1"/>
</dbReference>
<evidence type="ECO:0000259" key="3">
    <source>
        <dbReference type="SMART" id="SM00642"/>
    </source>
</evidence>
<dbReference type="Gene3D" id="3.20.20.80">
    <property type="entry name" value="Glycosidases"/>
    <property type="match status" value="1"/>
</dbReference>
<comment type="caution">
    <text evidence="4">The sequence shown here is derived from an EMBL/GenBank/DDBJ whole genome shotgun (WGS) entry which is preliminary data.</text>
</comment>
<dbReference type="GO" id="GO:0016798">
    <property type="term" value="F:hydrolase activity, acting on glycosyl bonds"/>
    <property type="evidence" value="ECO:0007669"/>
    <property type="project" value="UniProtKB-KW"/>
</dbReference>
<dbReference type="InterPro" id="IPR013783">
    <property type="entry name" value="Ig-like_fold"/>
</dbReference>
<gene>
    <name evidence="4" type="ORF">HMPREF3293_02007</name>
</gene>
<dbReference type="RefSeq" id="WP_066518192.1">
    <property type="nucleotide sequence ID" value="NZ_CABMOF010000001.1"/>
</dbReference>
<dbReference type="Proteomes" id="UP000070366">
    <property type="component" value="Unassembled WGS sequence"/>
</dbReference>
<dbReference type="OrthoDB" id="9805159at2"/>
<dbReference type="KEGG" id="cmiu:B1H56_05205"/>
<protein>
    <submittedName>
        <fullName evidence="4">Alpha amylase, catalytic domain protein</fullName>
    </submittedName>
</protein>
<dbReference type="EMBL" id="LSZW01000063">
    <property type="protein sequence ID" value="KXK64768.1"/>
    <property type="molecule type" value="Genomic_DNA"/>
</dbReference>
<organism evidence="4 5">
    <name type="scientific">Christensenella minuta</name>
    <dbReference type="NCBI Taxonomy" id="626937"/>
    <lineage>
        <taxon>Bacteria</taxon>
        <taxon>Bacillati</taxon>
        <taxon>Bacillota</taxon>
        <taxon>Clostridia</taxon>
        <taxon>Christensenellales</taxon>
        <taxon>Christensenellaceae</taxon>
        <taxon>Christensenella</taxon>
    </lineage>
</organism>
<evidence type="ECO:0000313" key="4">
    <source>
        <dbReference type="EMBL" id="KXK64768.1"/>
    </source>
</evidence>
<dbReference type="AlphaFoldDB" id="A0A136Q264"/>
<dbReference type="CDD" id="cd11338">
    <property type="entry name" value="AmyAc_CMD"/>
    <property type="match status" value="1"/>
</dbReference>
<dbReference type="Gene3D" id="3.90.400.10">
    <property type="entry name" value="Oligo-1,6-glucosidase, Domain 2"/>
    <property type="match status" value="1"/>
</dbReference>
<evidence type="ECO:0000256" key="2">
    <source>
        <dbReference type="ARBA" id="ARBA00023295"/>
    </source>
</evidence>
<dbReference type="InterPro" id="IPR006047">
    <property type="entry name" value="GH13_cat_dom"/>
</dbReference>
<dbReference type="GO" id="GO:0005975">
    <property type="term" value="P:carbohydrate metabolic process"/>
    <property type="evidence" value="ECO:0007669"/>
    <property type="project" value="InterPro"/>
</dbReference>
<sequence>MQIDFSKQLMHDSAKEEYRKPLGAVTAGTCVRLSLAVRDLYFKKIYLTLVADETEENIPMQQDENGIWWAEYETPSVPCVLWYWFCIRMDEDTSIYYGAHSGGTSGIGEVYWNPPPPFQLTVYDEAFTTPGWAKGANLYQIFPDRFAPDDSGTFGRGVEYHRSRGRNVLVHRDWNEKVLYEAAEGMEHYEPCDYYGGTLLGIVGSLDALRDMGITALYLNPIVEAASNHRYNTGDYLRVDPILGTEEDFDLLAREARERGIRIILDGVYSHTGDDSVYFNKYGRYDSLGAYQSPESPYYKWYQFTEYPDQYKSWWGFTTLPEVDETQPEWAEFVIDGETSVLAAWLARGANGFRLDVADELPDETIEKMRAKIKHASQDNFLLGEVWEDATTKQSYGRHRTYALGRGLDSVMNYPFAAAVTDFLHGKSNAAKFRRFLVGQSQNYPKDMYYCLMNLLSSHDIARIRTVLGTKIDPHSLTREQQAHFIVSDEQDAYGAKLQRIAAGIQFTLPGMPCVYYGDETGMHGLLDPFNRGPYKARDLDMREYYKKLALLRRDTDALKTGNCAFYEQGDDVLGILRYCIDGRDAFGTLAQDGMYLTLVNRGKEPHHIAVDLFAREELILEEHTASFREFEFEGAVCKLTDETYPVNEGLVEAMIPPESIRILEIEWI</sequence>
<dbReference type="InterPro" id="IPR014756">
    <property type="entry name" value="Ig_E-set"/>
</dbReference>
<reference evidence="4 5" key="1">
    <citation type="submission" date="2016-02" db="EMBL/GenBank/DDBJ databases">
        <authorList>
            <person name="Wen L."/>
            <person name="He K."/>
            <person name="Yang H."/>
        </authorList>
    </citation>
    <scope>NUCLEOTIDE SEQUENCE [LARGE SCALE GENOMIC DNA]</scope>
    <source>
        <strain evidence="4 5">DSM 22607</strain>
    </source>
</reference>
<dbReference type="Pfam" id="PF00128">
    <property type="entry name" value="Alpha-amylase"/>
    <property type="match status" value="1"/>
</dbReference>
<name>A0A136Q264_9FIRM</name>
<dbReference type="InterPro" id="IPR045857">
    <property type="entry name" value="O16G_dom_2"/>
</dbReference>
<dbReference type="PANTHER" id="PTHR10357">
    <property type="entry name" value="ALPHA-AMYLASE FAMILY MEMBER"/>
    <property type="match status" value="1"/>
</dbReference>
<evidence type="ECO:0000256" key="1">
    <source>
        <dbReference type="ARBA" id="ARBA00022801"/>
    </source>
</evidence>
<evidence type="ECO:0000313" key="5">
    <source>
        <dbReference type="Proteomes" id="UP000070366"/>
    </source>
</evidence>
<keyword evidence="1" id="KW-0378">Hydrolase</keyword>
<dbReference type="PANTHER" id="PTHR10357:SF210">
    <property type="entry name" value="MALTODEXTRIN GLUCOSIDASE"/>
    <property type="match status" value="1"/>
</dbReference>
<dbReference type="InterPro" id="IPR017853">
    <property type="entry name" value="GH"/>
</dbReference>
<keyword evidence="5" id="KW-1185">Reference proteome</keyword>
<feature type="domain" description="Glycosyl hydrolase family 13 catalytic" evidence="3">
    <location>
        <begin position="140"/>
        <end position="553"/>
    </location>
</feature>
<accession>A0A136Q264</accession>
<dbReference type="Gene3D" id="2.60.40.10">
    <property type="entry name" value="Immunoglobulins"/>
    <property type="match status" value="1"/>
</dbReference>
<dbReference type="PATRIC" id="fig|626937.4.peg.1985"/>
<keyword evidence="2" id="KW-0326">Glycosidase</keyword>
<dbReference type="SUPFAM" id="SSF81296">
    <property type="entry name" value="E set domains"/>
    <property type="match status" value="1"/>
</dbReference>
<proteinExistence type="predicted"/>